<dbReference type="EMBL" id="CAJVSB020000814">
    <property type="protein sequence ID" value="CAH2062650.1"/>
    <property type="molecule type" value="Genomic_DNA"/>
</dbReference>
<keyword evidence="11" id="KW-1185">Reference proteome</keyword>
<dbReference type="InterPro" id="IPR050651">
    <property type="entry name" value="Plant_Cytochrome_P450_Monoox"/>
</dbReference>
<keyword evidence="9" id="KW-1133">Transmembrane helix</keyword>
<dbReference type="InterPro" id="IPR036396">
    <property type="entry name" value="Cyt_P450_sf"/>
</dbReference>
<accession>A0AAU9SBL4</accession>
<dbReference type="Proteomes" id="UP000836841">
    <property type="component" value="Unassembled WGS sequence"/>
</dbReference>
<evidence type="ECO:0000256" key="9">
    <source>
        <dbReference type="SAM" id="Phobius"/>
    </source>
</evidence>
<keyword evidence="7" id="KW-0503">Monooxygenase</keyword>
<evidence type="ECO:0000256" key="2">
    <source>
        <dbReference type="ARBA" id="ARBA00010617"/>
    </source>
</evidence>
<reference evidence="10 11" key="1">
    <citation type="submission" date="2022-03" db="EMBL/GenBank/DDBJ databases">
        <authorList>
            <person name="Nunn A."/>
            <person name="Chopra R."/>
            <person name="Nunn A."/>
            <person name="Contreras Garrido A."/>
        </authorList>
    </citation>
    <scope>NUCLEOTIDE SEQUENCE [LARGE SCALE GENOMIC DNA]</scope>
</reference>
<evidence type="ECO:0000256" key="4">
    <source>
        <dbReference type="ARBA" id="ARBA00022723"/>
    </source>
</evidence>
<comment type="similarity">
    <text evidence="2">Belongs to the cytochrome P450 family.</text>
</comment>
<evidence type="ECO:0000313" key="10">
    <source>
        <dbReference type="EMBL" id="CAH2062650.1"/>
    </source>
</evidence>
<keyword evidence="6 8" id="KW-0408">Iron</keyword>
<dbReference type="GO" id="GO:0004497">
    <property type="term" value="F:monooxygenase activity"/>
    <property type="evidence" value="ECO:0007669"/>
    <property type="project" value="UniProtKB-KW"/>
</dbReference>
<dbReference type="InterPro" id="IPR002401">
    <property type="entry name" value="Cyt_P450_E_grp-I"/>
</dbReference>
<feature type="transmembrane region" description="Helical" evidence="9">
    <location>
        <begin position="12"/>
        <end position="29"/>
    </location>
</feature>
<proteinExistence type="inferred from homology"/>
<keyword evidence="9" id="KW-0812">Transmembrane</keyword>
<dbReference type="GO" id="GO:0016705">
    <property type="term" value="F:oxidoreductase activity, acting on paired donors, with incorporation or reduction of molecular oxygen"/>
    <property type="evidence" value="ECO:0007669"/>
    <property type="project" value="InterPro"/>
</dbReference>
<evidence type="ECO:0000256" key="7">
    <source>
        <dbReference type="ARBA" id="ARBA00023033"/>
    </source>
</evidence>
<dbReference type="PANTHER" id="PTHR47947:SF39">
    <property type="entry name" value="CYTOCHROME P450"/>
    <property type="match status" value="1"/>
</dbReference>
<evidence type="ECO:0000313" key="11">
    <source>
        <dbReference type="Proteomes" id="UP000836841"/>
    </source>
</evidence>
<evidence type="ECO:0000256" key="6">
    <source>
        <dbReference type="ARBA" id="ARBA00023004"/>
    </source>
</evidence>
<evidence type="ECO:0000256" key="3">
    <source>
        <dbReference type="ARBA" id="ARBA00022617"/>
    </source>
</evidence>
<sequence length="455" mass="51642">MDLLLPTLNSPAIAGLVFALLLALYYLLWRSIKPKSKSPPEAGGAMADKFGPIFTFRIGLHQSVVVSSWDIAKKCFTHPRLGRFAAAKHLGDDYAMFGFSPCGPYWRDLRKLVMIELLAPRQLELLRIVRLSETENAVKELYKLWVERKDASGRVLVEMKQWFADLTLNVVVRIIAGKSHYIEEFRFPLKPIHSTLLNPRLVYKRYFGSGADPSDEKEAQQCQRAFRKIFHHFGVIPVSDAIPFLGGLDFGGVEKAMKETTKEIDSIMEGWLEDHGGKRDSSEVDGDHDFMTHCPCCYDADTVNKATCLVNHDCKFHKIKIQAPREFTEDCHVYSYYISKDTRLTLNLWNLQRDPAVWPSPKEFQPERFLTTHKNIDVKGQSFELIPFGASRRVCLGVNFGMQMLHLVLARLLHGFEFSTPTNALVDMTESAGLTNMKTTPLEVVVAPRLAATLY</sequence>
<feature type="binding site" description="axial binding residue" evidence="8">
    <location>
        <position position="395"/>
    </location>
    <ligand>
        <name>heme</name>
        <dbReference type="ChEBI" id="CHEBI:30413"/>
    </ligand>
    <ligandPart>
        <name>Fe</name>
        <dbReference type="ChEBI" id="CHEBI:18248"/>
    </ligandPart>
</feature>
<keyword evidence="3 8" id="KW-0349">Heme</keyword>
<feature type="non-terminal residue" evidence="10">
    <location>
        <position position="455"/>
    </location>
</feature>
<gene>
    <name evidence="10" type="ORF">TAV2_LOCUS15112</name>
</gene>
<dbReference type="PANTHER" id="PTHR47947">
    <property type="entry name" value="CYTOCHROME P450 82C3-RELATED"/>
    <property type="match status" value="1"/>
</dbReference>
<dbReference type="InterPro" id="IPR001128">
    <property type="entry name" value="Cyt_P450"/>
</dbReference>
<evidence type="ECO:0008006" key="12">
    <source>
        <dbReference type="Google" id="ProtNLM"/>
    </source>
</evidence>
<evidence type="ECO:0000256" key="1">
    <source>
        <dbReference type="ARBA" id="ARBA00001971"/>
    </source>
</evidence>
<keyword evidence="5" id="KW-0560">Oxidoreductase</keyword>
<dbReference type="GO" id="GO:0005506">
    <property type="term" value="F:iron ion binding"/>
    <property type="evidence" value="ECO:0007669"/>
    <property type="project" value="InterPro"/>
</dbReference>
<dbReference type="GO" id="GO:0020037">
    <property type="term" value="F:heme binding"/>
    <property type="evidence" value="ECO:0007669"/>
    <property type="project" value="InterPro"/>
</dbReference>
<dbReference type="SUPFAM" id="SSF48264">
    <property type="entry name" value="Cytochrome P450"/>
    <property type="match status" value="1"/>
</dbReference>
<dbReference type="AlphaFoldDB" id="A0AAU9SBL4"/>
<keyword evidence="9" id="KW-0472">Membrane</keyword>
<dbReference type="PRINTS" id="PR00463">
    <property type="entry name" value="EP450I"/>
</dbReference>
<keyword evidence="4 8" id="KW-0479">Metal-binding</keyword>
<evidence type="ECO:0000256" key="5">
    <source>
        <dbReference type="ARBA" id="ARBA00023002"/>
    </source>
</evidence>
<protein>
    <recommendedName>
        <fullName evidence="12">Cytochrome P450</fullName>
    </recommendedName>
</protein>
<name>A0AAU9SBL4_THLAR</name>
<comment type="cofactor">
    <cofactor evidence="1 8">
        <name>heme</name>
        <dbReference type="ChEBI" id="CHEBI:30413"/>
    </cofactor>
</comment>
<dbReference type="Gene3D" id="1.10.630.10">
    <property type="entry name" value="Cytochrome P450"/>
    <property type="match status" value="2"/>
</dbReference>
<comment type="caution">
    <text evidence="10">The sequence shown here is derived from an EMBL/GenBank/DDBJ whole genome shotgun (WGS) entry which is preliminary data.</text>
</comment>
<evidence type="ECO:0000256" key="8">
    <source>
        <dbReference type="PIRSR" id="PIRSR602401-1"/>
    </source>
</evidence>
<dbReference type="Pfam" id="PF00067">
    <property type="entry name" value="p450"/>
    <property type="match status" value="2"/>
</dbReference>
<organism evidence="10 11">
    <name type="scientific">Thlaspi arvense</name>
    <name type="common">Field penny-cress</name>
    <dbReference type="NCBI Taxonomy" id="13288"/>
    <lineage>
        <taxon>Eukaryota</taxon>
        <taxon>Viridiplantae</taxon>
        <taxon>Streptophyta</taxon>
        <taxon>Embryophyta</taxon>
        <taxon>Tracheophyta</taxon>
        <taxon>Spermatophyta</taxon>
        <taxon>Magnoliopsida</taxon>
        <taxon>eudicotyledons</taxon>
        <taxon>Gunneridae</taxon>
        <taxon>Pentapetalae</taxon>
        <taxon>rosids</taxon>
        <taxon>malvids</taxon>
        <taxon>Brassicales</taxon>
        <taxon>Brassicaceae</taxon>
        <taxon>Thlaspideae</taxon>
        <taxon>Thlaspi</taxon>
    </lineage>
</organism>